<sequence>MLCLPPRGKPLATRAPARQHPPQDRIEESDMSTTPSIDFTTRGPSETIWERAEVEAAFQRFWHEGCVKEDWNAWLDSFTPDVDYVDHFWGPLKGREEVSIWIEAVMKGVPEVYTVLDWYTIDNDVVVFHCQNRRDNPNYGKPGETGPAYWDFPGLSVLRYAGDGRFCSEEDYWDRSGARKTAIEYAAACERAGAHTKESRTLRGYWPVSPAWARIDEAPAPSWSGRTDVPSITKPAELRALLGRE</sequence>
<dbReference type="AlphaFoldDB" id="A0A5D9C8A9"/>
<feature type="domain" description="SnoaL-like" evidence="2">
    <location>
        <begin position="62"/>
        <end position="166"/>
    </location>
</feature>
<accession>A0A5D9C8A9</accession>
<dbReference type="SUPFAM" id="SSF54427">
    <property type="entry name" value="NTF2-like"/>
    <property type="match status" value="1"/>
</dbReference>
<dbReference type="InterPro" id="IPR037401">
    <property type="entry name" value="SnoaL-like"/>
</dbReference>
<dbReference type="EMBL" id="VTOU01000002">
    <property type="protein sequence ID" value="TZG27507.1"/>
    <property type="molecule type" value="Genomic_DNA"/>
</dbReference>
<proteinExistence type="predicted"/>
<organism evidence="3 4">
    <name type="scientific">Sphingomonas montanisoli</name>
    <dbReference type="NCBI Taxonomy" id="2606412"/>
    <lineage>
        <taxon>Bacteria</taxon>
        <taxon>Pseudomonadati</taxon>
        <taxon>Pseudomonadota</taxon>
        <taxon>Alphaproteobacteria</taxon>
        <taxon>Sphingomonadales</taxon>
        <taxon>Sphingomonadaceae</taxon>
        <taxon>Sphingomonas</taxon>
    </lineage>
</organism>
<dbReference type="InterPro" id="IPR032710">
    <property type="entry name" value="NTF2-like_dom_sf"/>
</dbReference>
<keyword evidence="4" id="KW-1185">Reference proteome</keyword>
<evidence type="ECO:0000259" key="2">
    <source>
        <dbReference type="Pfam" id="PF12680"/>
    </source>
</evidence>
<feature type="region of interest" description="Disordered" evidence="1">
    <location>
        <begin position="1"/>
        <end position="40"/>
    </location>
</feature>
<reference evidence="3 4" key="1">
    <citation type="submission" date="2019-08" db="EMBL/GenBank/DDBJ databases">
        <authorList>
            <person name="Wang G."/>
            <person name="Xu Z."/>
        </authorList>
    </citation>
    <scope>NUCLEOTIDE SEQUENCE [LARGE SCALE GENOMIC DNA]</scope>
    <source>
        <strain evidence="3 4">ZX</strain>
    </source>
</reference>
<dbReference type="Pfam" id="PF12680">
    <property type="entry name" value="SnoaL_2"/>
    <property type="match status" value="1"/>
</dbReference>
<dbReference type="Proteomes" id="UP000322077">
    <property type="component" value="Unassembled WGS sequence"/>
</dbReference>
<comment type="caution">
    <text evidence="3">The sequence shown here is derived from an EMBL/GenBank/DDBJ whole genome shotgun (WGS) entry which is preliminary data.</text>
</comment>
<dbReference type="Gene3D" id="3.10.450.50">
    <property type="match status" value="1"/>
</dbReference>
<evidence type="ECO:0000256" key="1">
    <source>
        <dbReference type="SAM" id="MobiDB-lite"/>
    </source>
</evidence>
<gene>
    <name evidence="3" type="ORF">FYJ91_07920</name>
</gene>
<evidence type="ECO:0000313" key="3">
    <source>
        <dbReference type="EMBL" id="TZG27507.1"/>
    </source>
</evidence>
<protein>
    <submittedName>
        <fullName evidence="3">Nuclear transport factor 2 family protein</fullName>
    </submittedName>
</protein>
<evidence type="ECO:0000313" key="4">
    <source>
        <dbReference type="Proteomes" id="UP000322077"/>
    </source>
</evidence>
<feature type="compositionally biased region" description="Polar residues" evidence="1">
    <location>
        <begin position="31"/>
        <end position="40"/>
    </location>
</feature>
<name>A0A5D9C8A9_9SPHN</name>